<reference evidence="8 9" key="1">
    <citation type="submission" date="2019-06" db="EMBL/GenBank/DDBJ databases">
        <title>Tsukamurella conjunctivitidis sp. nov., Tsukamurella assacharolytica sp. nov. and Tsukamurella sputae sp. nov. isolated from patients with conjunctivitis, bacteraemia (lymphoma) and respiratory infection (sputum) in Hong Kong.</title>
        <authorList>
            <person name="Teng J.L.L."/>
            <person name="Lee H.H."/>
            <person name="Fong J.Y.H."/>
            <person name="Fok K.M.N."/>
            <person name="Lau S.K.P."/>
            <person name="Woo P.C.Y."/>
        </authorList>
    </citation>
    <scope>NUCLEOTIDE SEQUENCE [LARGE SCALE GENOMIC DNA]</scope>
    <source>
        <strain evidence="8 9">HKU71</strain>
    </source>
</reference>
<dbReference type="GO" id="GO:0016887">
    <property type="term" value="F:ATP hydrolysis activity"/>
    <property type="evidence" value="ECO:0007669"/>
    <property type="project" value="InterPro"/>
</dbReference>
<dbReference type="SMART" id="SM00382">
    <property type="entry name" value="AAA"/>
    <property type="match status" value="1"/>
</dbReference>
<evidence type="ECO:0000256" key="1">
    <source>
        <dbReference type="ARBA" id="ARBA00022448"/>
    </source>
</evidence>
<dbReference type="PANTHER" id="PTHR42788">
    <property type="entry name" value="TAURINE IMPORT ATP-BINDING PROTEIN-RELATED"/>
    <property type="match status" value="1"/>
</dbReference>
<evidence type="ECO:0000256" key="2">
    <source>
        <dbReference type="ARBA" id="ARBA00022475"/>
    </source>
</evidence>
<proteinExistence type="predicted"/>
<dbReference type="InterPro" id="IPR050166">
    <property type="entry name" value="ABC_transporter_ATP-bind"/>
</dbReference>
<evidence type="ECO:0000313" key="8">
    <source>
        <dbReference type="EMBL" id="TWS19812.1"/>
    </source>
</evidence>
<dbReference type="GO" id="GO:0005524">
    <property type="term" value="F:ATP binding"/>
    <property type="evidence" value="ECO:0007669"/>
    <property type="project" value="UniProtKB-KW"/>
</dbReference>
<dbReference type="PROSITE" id="PS00211">
    <property type="entry name" value="ABC_TRANSPORTER_1"/>
    <property type="match status" value="1"/>
</dbReference>
<accession>A0A5C5RAU9</accession>
<dbReference type="InterPro" id="IPR003439">
    <property type="entry name" value="ABC_transporter-like_ATP-bd"/>
</dbReference>
<organism evidence="8 9">
    <name type="scientific">Tsukamurella asaccharolytica</name>
    <dbReference type="NCBI Taxonomy" id="2592067"/>
    <lineage>
        <taxon>Bacteria</taxon>
        <taxon>Bacillati</taxon>
        <taxon>Actinomycetota</taxon>
        <taxon>Actinomycetes</taxon>
        <taxon>Mycobacteriales</taxon>
        <taxon>Tsukamurellaceae</taxon>
        <taxon>Tsukamurella</taxon>
    </lineage>
</organism>
<keyword evidence="2" id="KW-1003">Cell membrane</keyword>
<evidence type="ECO:0000256" key="4">
    <source>
        <dbReference type="ARBA" id="ARBA00022840"/>
    </source>
</evidence>
<dbReference type="EMBL" id="VIGW01000003">
    <property type="protein sequence ID" value="TWS19812.1"/>
    <property type="molecule type" value="Genomic_DNA"/>
</dbReference>
<dbReference type="AlphaFoldDB" id="A0A5C5RAU9"/>
<dbReference type="Gene3D" id="3.40.50.300">
    <property type="entry name" value="P-loop containing nucleotide triphosphate hydrolases"/>
    <property type="match status" value="1"/>
</dbReference>
<dbReference type="InterPro" id="IPR003593">
    <property type="entry name" value="AAA+_ATPase"/>
</dbReference>
<gene>
    <name evidence="8" type="ORF">FK529_06575</name>
</gene>
<dbReference type="CDD" id="cd03293">
    <property type="entry name" value="ABC_NrtD_SsuB_transporters"/>
    <property type="match status" value="1"/>
</dbReference>
<name>A0A5C5RAU9_9ACTN</name>
<feature type="domain" description="ABC transporter" evidence="7">
    <location>
        <begin position="5"/>
        <end position="233"/>
    </location>
</feature>
<sequence>MVAALDILSVTHGYRTGRTDLTVLDDVSLSARPGEFVALLGPSGSGKSTLLRLIAGLELPLVGSVFVDGEPVRGPHPSRALMFQDPTLLPWRTVRQNVELGPDARHSADPEGVSAALDRVGLADFADALPARLSGGMAQRAALARALVGAPSLLLLDEPLGKLDALTRSLLQSELESVWQHNGFTTILVTHDVDEALRLAQRIVVFGPRPARVIAEFDNPLPRPRVFDHPDFLALRRRVIDALSLTTTEAS</sequence>
<dbReference type="RefSeq" id="WP_146560193.1">
    <property type="nucleotide sequence ID" value="NZ_VIGW01000003.1"/>
</dbReference>
<comment type="caution">
    <text evidence="8">The sequence shown here is derived from an EMBL/GenBank/DDBJ whole genome shotgun (WGS) entry which is preliminary data.</text>
</comment>
<keyword evidence="9" id="KW-1185">Reference proteome</keyword>
<dbReference type="PROSITE" id="PS50893">
    <property type="entry name" value="ABC_TRANSPORTER_2"/>
    <property type="match status" value="1"/>
</dbReference>
<dbReference type="Pfam" id="PF00005">
    <property type="entry name" value="ABC_tran"/>
    <property type="match status" value="1"/>
</dbReference>
<dbReference type="InterPro" id="IPR017871">
    <property type="entry name" value="ABC_transporter-like_CS"/>
</dbReference>
<evidence type="ECO:0000313" key="9">
    <source>
        <dbReference type="Proteomes" id="UP000317291"/>
    </source>
</evidence>
<dbReference type="InterPro" id="IPR027417">
    <property type="entry name" value="P-loop_NTPase"/>
</dbReference>
<dbReference type="Proteomes" id="UP000317291">
    <property type="component" value="Unassembled WGS sequence"/>
</dbReference>
<keyword evidence="6" id="KW-0472">Membrane</keyword>
<keyword evidence="4 8" id="KW-0067">ATP-binding</keyword>
<keyword evidence="1" id="KW-0813">Transport</keyword>
<evidence type="ECO:0000256" key="6">
    <source>
        <dbReference type="ARBA" id="ARBA00023136"/>
    </source>
</evidence>
<evidence type="ECO:0000256" key="5">
    <source>
        <dbReference type="ARBA" id="ARBA00022967"/>
    </source>
</evidence>
<dbReference type="SUPFAM" id="SSF52540">
    <property type="entry name" value="P-loop containing nucleoside triphosphate hydrolases"/>
    <property type="match status" value="1"/>
</dbReference>
<keyword evidence="3" id="KW-0547">Nucleotide-binding</keyword>
<keyword evidence="5" id="KW-1278">Translocase</keyword>
<dbReference type="OrthoDB" id="8773773at2"/>
<evidence type="ECO:0000256" key="3">
    <source>
        <dbReference type="ARBA" id="ARBA00022741"/>
    </source>
</evidence>
<evidence type="ECO:0000259" key="7">
    <source>
        <dbReference type="PROSITE" id="PS50893"/>
    </source>
</evidence>
<dbReference type="PANTHER" id="PTHR42788:SF17">
    <property type="entry name" value="ALIPHATIC SULFONATES IMPORT ATP-BINDING PROTEIN SSUB"/>
    <property type="match status" value="1"/>
</dbReference>
<protein>
    <submittedName>
        <fullName evidence="8">ABC transporter ATP-binding protein</fullName>
    </submittedName>
</protein>